<comment type="caution">
    <text evidence="8">The sequence shown here is derived from an EMBL/GenBank/DDBJ whole genome shotgun (WGS) entry which is preliminary data.</text>
</comment>
<keyword evidence="3 7" id="KW-0812">Transmembrane</keyword>
<dbReference type="NCBIfam" id="TIGR00765">
    <property type="entry name" value="yihY_not_rbn"/>
    <property type="match status" value="1"/>
</dbReference>
<evidence type="ECO:0000256" key="5">
    <source>
        <dbReference type="ARBA" id="ARBA00023136"/>
    </source>
</evidence>
<feature type="transmembrane region" description="Helical" evidence="7">
    <location>
        <begin position="269"/>
        <end position="294"/>
    </location>
</feature>
<evidence type="ECO:0000313" key="9">
    <source>
        <dbReference type="Proteomes" id="UP000256780"/>
    </source>
</evidence>
<gene>
    <name evidence="8" type="ORF">CBM2587_B50068</name>
</gene>
<dbReference type="EMBL" id="OFSQ01000034">
    <property type="protein sequence ID" value="SOY62512.1"/>
    <property type="molecule type" value="Genomic_DNA"/>
</dbReference>
<accession>A0A975X901</accession>
<organism evidence="8 9">
    <name type="scientific">Cupriavidus taiwanensis</name>
    <dbReference type="NCBI Taxonomy" id="164546"/>
    <lineage>
        <taxon>Bacteria</taxon>
        <taxon>Pseudomonadati</taxon>
        <taxon>Pseudomonadota</taxon>
        <taxon>Betaproteobacteria</taxon>
        <taxon>Burkholderiales</taxon>
        <taxon>Burkholderiaceae</taxon>
        <taxon>Cupriavidus</taxon>
    </lineage>
</organism>
<dbReference type="GO" id="GO:0005886">
    <property type="term" value="C:plasma membrane"/>
    <property type="evidence" value="ECO:0007669"/>
    <property type="project" value="UniProtKB-SubCell"/>
</dbReference>
<dbReference type="Proteomes" id="UP000256780">
    <property type="component" value="Chromosome CBM2587_b"/>
</dbReference>
<dbReference type="PANTHER" id="PTHR30213">
    <property type="entry name" value="INNER MEMBRANE PROTEIN YHJD"/>
    <property type="match status" value="1"/>
</dbReference>
<comment type="subcellular location">
    <subcellularLocation>
        <location evidence="1">Cell membrane</location>
        <topology evidence="1">Multi-pass membrane protein</topology>
    </subcellularLocation>
</comment>
<feature type="transmembrane region" description="Helical" evidence="7">
    <location>
        <begin position="51"/>
        <end position="74"/>
    </location>
</feature>
<keyword evidence="4 7" id="KW-1133">Transmembrane helix</keyword>
<feature type="region of interest" description="Disordered" evidence="6">
    <location>
        <begin position="308"/>
        <end position="348"/>
    </location>
</feature>
<proteinExistence type="predicted"/>
<dbReference type="AlphaFoldDB" id="A0A975X901"/>
<evidence type="ECO:0000256" key="1">
    <source>
        <dbReference type="ARBA" id="ARBA00004651"/>
    </source>
</evidence>
<keyword evidence="2" id="KW-1003">Cell membrane</keyword>
<dbReference type="Pfam" id="PF03631">
    <property type="entry name" value="Virul_fac_BrkB"/>
    <property type="match status" value="1"/>
</dbReference>
<evidence type="ECO:0000256" key="6">
    <source>
        <dbReference type="SAM" id="MobiDB-lite"/>
    </source>
</evidence>
<feature type="compositionally biased region" description="Basic and acidic residues" evidence="6">
    <location>
        <begin position="308"/>
        <end position="317"/>
    </location>
</feature>
<keyword evidence="5 7" id="KW-0472">Membrane</keyword>
<feature type="transmembrane region" description="Helical" evidence="7">
    <location>
        <begin position="234"/>
        <end position="257"/>
    </location>
</feature>
<dbReference type="PIRSF" id="PIRSF035875">
    <property type="entry name" value="RNase_BN"/>
    <property type="match status" value="1"/>
</dbReference>
<evidence type="ECO:0000256" key="7">
    <source>
        <dbReference type="SAM" id="Phobius"/>
    </source>
</evidence>
<evidence type="ECO:0000256" key="3">
    <source>
        <dbReference type="ARBA" id="ARBA00022692"/>
    </source>
</evidence>
<sequence length="348" mass="37040">MRGQGSIVTTGAAMPSFPSVLLSSPRALYGLLRDTVNAWVDDYAPSMGAALAYYTVFSIAPLLLIVISVAGVVFGHEAARGEVVAQLQGLLGPEGAKTVEAMLLAVSKPAASALTAVVGVAVLLVGATTVFAELQSALDRIWEVPERRKSSGIFALLRARLLSFGMILGIGFLLVVSLLLSAAISALNRLWGPLFGAEELIAHVLDTVVSLVLITVIFAMIYKIMPRAKVRWPDVWLGAAVTALLFTLGKFLIGLYIGKSGVANGYGAAGSLVVLLLWVYYSAQIFLLGAEFTWQYARRYGSRRHEAAAQAEAERAESQSQSQPPPSATANSAAIKGRSLRTARQHRE</sequence>
<evidence type="ECO:0000256" key="4">
    <source>
        <dbReference type="ARBA" id="ARBA00022989"/>
    </source>
</evidence>
<feature type="transmembrane region" description="Helical" evidence="7">
    <location>
        <begin position="110"/>
        <end position="132"/>
    </location>
</feature>
<dbReference type="PANTHER" id="PTHR30213:SF1">
    <property type="entry name" value="INNER MEMBRANE PROTEIN YHJD"/>
    <property type="match status" value="1"/>
</dbReference>
<feature type="compositionally biased region" description="Low complexity" evidence="6">
    <location>
        <begin position="318"/>
        <end position="334"/>
    </location>
</feature>
<evidence type="ECO:0000313" key="8">
    <source>
        <dbReference type="EMBL" id="SOY62512.1"/>
    </source>
</evidence>
<feature type="transmembrane region" description="Helical" evidence="7">
    <location>
        <begin position="153"/>
        <end position="180"/>
    </location>
</feature>
<reference evidence="8 9" key="1">
    <citation type="submission" date="2018-01" db="EMBL/GenBank/DDBJ databases">
        <authorList>
            <person name="Clerissi C."/>
        </authorList>
    </citation>
    <scope>NUCLEOTIDE SEQUENCE [LARGE SCALE GENOMIC DNA]</scope>
    <source>
        <strain evidence="8">Cupriavidus sp. LMG 19464</strain>
    </source>
</reference>
<feature type="transmembrane region" description="Helical" evidence="7">
    <location>
        <begin position="200"/>
        <end position="222"/>
    </location>
</feature>
<name>A0A975X901_9BURK</name>
<dbReference type="InterPro" id="IPR017039">
    <property type="entry name" value="Virul_fac_BrkB"/>
</dbReference>
<evidence type="ECO:0000256" key="2">
    <source>
        <dbReference type="ARBA" id="ARBA00022475"/>
    </source>
</evidence>
<protein>
    <submittedName>
        <fullName evidence="8">Ribonuclease BN</fullName>
    </submittedName>
</protein>
<feature type="compositionally biased region" description="Basic residues" evidence="6">
    <location>
        <begin position="338"/>
        <end position="348"/>
    </location>
</feature>